<evidence type="ECO:0000256" key="2">
    <source>
        <dbReference type="ARBA" id="ARBA00022475"/>
    </source>
</evidence>
<proteinExistence type="predicted"/>
<dbReference type="Proteomes" id="UP000253383">
    <property type="component" value="Unassembled WGS sequence"/>
</dbReference>
<dbReference type="PROSITE" id="PS51257">
    <property type="entry name" value="PROKAR_LIPOPROTEIN"/>
    <property type="match status" value="1"/>
</dbReference>
<dbReference type="RefSeq" id="WP_114406572.1">
    <property type="nucleotide sequence ID" value="NZ_QOWE01000010.1"/>
</dbReference>
<feature type="domain" description="ABC3 transporter permease C-terminal" evidence="7">
    <location>
        <begin position="289"/>
        <end position="403"/>
    </location>
</feature>
<keyword evidence="10" id="KW-1185">Reference proteome</keyword>
<reference evidence="9 10" key="1">
    <citation type="submission" date="2018-07" db="EMBL/GenBank/DDBJ databases">
        <title>Genome analysis of Larkinella rosea.</title>
        <authorList>
            <person name="Zhou Z."/>
            <person name="Wang G."/>
        </authorList>
    </citation>
    <scope>NUCLEOTIDE SEQUENCE [LARGE SCALE GENOMIC DNA]</scope>
    <source>
        <strain evidence="10">zzj9</strain>
    </source>
</reference>
<organism evidence="9 10">
    <name type="scientific">Larkinella punicea</name>
    <dbReference type="NCBI Taxonomy" id="2315727"/>
    <lineage>
        <taxon>Bacteria</taxon>
        <taxon>Pseudomonadati</taxon>
        <taxon>Bacteroidota</taxon>
        <taxon>Cytophagia</taxon>
        <taxon>Cytophagales</taxon>
        <taxon>Spirosomataceae</taxon>
        <taxon>Larkinella</taxon>
    </lineage>
</organism>
<dbReference type="Pfam" id="PF12704">
    <property type="entry name" value="MacB_PCD"/>
    <property type="match status" value="1"/>
</dbReference>
<feature type="transmembrane region" description="Helical" evidence="6">
    <location>
        <begin position="751"/>
        <end position="771"/>
    </location>
</feature>
<evidence type="ECO:0000256" key="4">
    <source>
        <dbReference type="ARBA" id="ARBA00022989"/>
    </source>
</evidence>
<feature type="transmembrane region" description="Helical" evidence="6">
    <location>
        <begin position="328"/>
        <end position="352"/>
    </location>
</feature>
<comment type="subcellular location">
    <subcellularLocation>
        <location evidence="1">Cell membrane</location>
        <topology evidence="1">Multi-pass membrane protein</topology>
    </subcellularLocation>
</comment>
<evidence type="ECO:0000313" key="10">
    <source>
        <dbReference type="Proteomes" id="UP000253383"/>
    </source>
</evidence>
<comment type="caution">
    <text evidence="9">The sequence shown here is derived from an EMBL/GenBank/DDBJ whole genome shotgun (WGS) entry which is preliminary data.</text>
</comment>
<sequence>MFRSFLITAFRNLKKNRLYAVINLLGLSLGVACCMVIFVIVRYETSFDKYHSKSSRIYRVNLYQQTENGTQFNGCNYSPLAEAIRKDVSGLEAVTGVYCLQVYQFSRGTDLFEDQYAFFADQHYFDVFDVKWIAGNKADALTNPNSVVVTDVFAEKFLGGPREALGKTFVLENKLNLTVSGIVEAPPTNTDHPYSILISYPSLAMFVPDQVNNWETVGAGATYVVFNHNTKKDKIDSQFKNVVNKYLREDRAKNTTFFLLPLEDNHDRNYDYTSFTYDFPVPVMTILAIIAGMIAFIACINFVNLATAQSLKRAREVGVRKTMGSSRLQLIVQYVTEAFIITLLAVVVGLVLSKASLTQLNQAYGVNYQLNFLNDPSTWLFSACVTIFVTLLAGFYPSFILSGYKPVLALQSQTFKGKSKGLPIRRALVISQFAAAQLLIIVTTIMINQVSHFKDRPTPFDPKKIVVIPSLRGNEKQQHQKLRYELQKVPGLVSYSFGNVGNEMGEIYIDKQKKHAGMISYADTSYIHTFRMELLAGRNLSSDTDGTSSQVLVNQALIKTLGLANPASAIGKTYVLKGKTVVIRGVIRDSYTQPMSNKVDPVSILFNPHKFTGVAMSISASNASETLAGIERAWKSVYPDYLCKYQFMDDSLNREYGSYNVMFSILGTASFLAILIGCLGLYGLVSFMAIQRTKEIGIRKVFGATISNIMMMFTKESAVLIMISFAVAAPLAHFAGIGMLMEFPERVEPGIGIFITGFFASLLIALFTVGYRSFIAAIQNPAESLKSDG</sequence>
<gene>
    <name evidence="9" type="ORF">DUE52_13635</name>
</gene>
<keyword evidence="4 6" id="KW-1133">Transmembrane helix</keyword>
<dbReference type="InterPro" id="IPR050250">
    <property type="entry name" value="Macrolide_Exporter_MacB"/>
</dbReference>
<dbReference type="AlphaFoldDB" id="A0A368JQR3"/>
<feature type="transmembrane region" description="Helical" evidence="6">
    <location>
        <begin position="283"/>
        <end position="307"/>
    </location>
</feature>
<evidence type="ECO:0000256" key="3">
    <source>
        <dbReference type="ARBA" id="ARBA00022692"/>
    </source>
</evidence>
<evidence type="ECO:0000259" key="8">
    <source>
        <dbReference type="Pfam" id="PF12704"/>
    </source>
</evidence>
<protein>
    <recommendedName>
        <fullName evidence="11">ABC transporter permease</fullName>
    </recommendedName>
</protein>
<evidence type="ECO:0008006" key="11">
    <source>
        <dbReference type="Google" id="ProtNLM"/>
    </source>
</evidence>
<keyword evidence="2" id="KW-1003">Cell membrane</keyword>
<dbReference type="OrthoDB" id="5933722at2"/>
<dbReference type="PANTHER" id="PTHR30572:SF18">
    <property type="entry name" value="ABC-TYPE MACROLIDE FAMILY EXPORT SYSTEM PERMEASE COMPONENT 2"/>
    <property type="match status" value="1"/>
</dbReference>
<feature type="domain" description="MacB-like periplasmic core" evidence="8">
    <location>
        <begin position="21"/>
        <end position="237"/>
    </location>
</feature>
<evidence type="ECO:0000259" key="7">
    <source>
        <dbReference type="Pfam" id="PF02687"/>
    </source>
</evidence>
<feature type="transmembrane region" description="Helical" evidence="6">
    <location>
        <begin position="718"/>
        <end position="739"/>
    </location>
</feature>
<dbReference type="Pfam" id="PF02687">
    <property type="entry name" value="FtsX"/>
    <property type="match status" value="2"/>
</dbReference>
<accession>A0A368JQR3</accession>
<evidence type="ECO:0000313" key="9">
    <source>
        <dbReference type="EMBL" id="RCR68933.1"/>
    </source>
</evidence>
<feature type="domain" description="ABC3 transporter permease C-terminal" evidence="7">
    <location>
        <begin position="668"/>
        <end position="777"/>
    </location>
</feature>
<dbReference type="GO" id="GO:0005886">
    <property type="term" value="C:plasma membrane"/>
    <property type="evidence" value="ECO:0007669"/>
    <property type="project" value="UniProtKB-SubCell"/>
</dbReference>
<feature type="transmembrane region" description="Helical" evidence="6">
    <location>
        <begin position="21"/>
        <end position="43"/>
    </location>
</feature>
<name>A0A368JQR3_9BACT</name>
<keyword evidence="5 6" id="KW-0472">Membrane</keyword>
<feature type="transmembrane region" description="Helical" evidence="6">
    <location>
        <begin position="661"/>
        <end position="690"/>
    </location>
</feature>
<dbReference type="EMBL" id="QOWE01000010">
    <property type="protein sequence ID" value="RCR68933.1"/>
    <property type="molecule type" value="Genomic_DNA"/>
</dbReference>
<evidence type="ECO:0000256" key="6">
    <source>
        <dbReference type="SAM" id="Phobius"/>
    </source>
</evidence>
<dbReference type="InterPro" id="IPR003838">
    <property type="entry name" value="ABC3_permease_C"/>
</dbReference>
<feature type="transmembrane region" description="Helical" evidence="6">
    <location>
        <begin position="379"/>
        <end position="404"/>
    </location>
</feature>
<keyword evidence="3 6" id="KW-0812">Transmembrane</keyword>
<dbReference type="GO" id="GO:0022857">
    <property type="term" value="F:transmembrane transporter activity"/>
    <property type="evidence" value="ECO:0007669"/>
    <property type="project" value="TreeGrafter"/>
</dbReference>
<evidence type="ECO:0000256" key="1">
    <source>
        <dbReference type="ARBA" id="ARBA00004651"/>
    </source>
</evidence>
<feature type="transmembrane region" description="Helical" evidence="6">
    <location>
        <begin position="424"/>
        <end position="447"/>
    </location>
</feature>
<dbReference type="PANTHER" id="PTHR30572">
    <property type="entry name" value="MEMBRANE COMPONENT OF TRANSPORTER-RELATED"/>
    <property type="match status" value="1"/>
</dbReference>
<dbReference type="InterPro" id="IPR025857">
    <property type="entry name" value="MacB_PCD"/>
</dbReference>
<evidence type="ECO:0000256" key="5">
    <source>
        <dbReference type="ARBA" id="ARBA00023136"/>
    </source>
</evidence>